<proteinExistence type="predicted"/>
<keyword evidence="2" id="KW-1185">Reference proteome</keyword>
<dbReference type="SUPFAM" id="SSF48371">
    <property type="entry name" value="ARM repeat"/>
    <property type="match status" value="1"/>
</dbReference>
<dbReference type="AlphaFoldDB" id="A0A1G6LC93"/>
<reference evidence="1 2" key="1">
    <citation type="submission" date="2016-09" db="EMBL/GenBank/DDBJ databases">
        <authorList>
            <person name="Capua I."/>
            <person name="De Benedictis P."/>
            <person name="Joannis T."/>
            <person name="Lombin L.H."/>
            <person name="Cattoli G."/>
        </authorList>
    </citation>
    <scope>NUCLEOTIDE SEQUENCE [LARGE SCALE GENOMIC DNA]</scope>
    <source>
        <strain evidence="1 2">A7P-90m</strain>
    </source>
</reference>
<dbReference type="EMBL" id="FMYP01000030">
    <property type="protein sequence ID" value="SDC40899.1"/>
    <property type="molecule type" value="Genomic_DNA"/>
</dbReference>
<dbReference type="InterPro" id="IPR014825">
    <property type="entry name" value="DNA_alkylation"/>
</dbReference>
<dbReference type="OrthoDB" id="1093681at2"/>
<protein>
    <submittedName>
        <fullName evidence="1">3-methyladenine DNA glycosylase AlkD</fullName>
    </submittedName>
</protein>
<dbReference type="PANTHER" id="PTHR41291:SF1">
    <property type="entry name" value="DNA ALKYLATION REPAIR PROTEIN"/>
    <property type="match status" value="1"/>
</dbReference>
<name>A0A1G6LC93_9BACT</name>
<evidence type="ECO:0000313" key="1">
    <source>
        <dbReference type="EMBL" id="SDC40899.1"/>
    </source>
</evidence>
<evidence type="ECO:0000313" key="2">
    <source>
        <dbReference type="Proteomes" id="UP000199452"/>
    </source>
</evidence>
<dbReference type="PANTHER" id="PTHR41291">
    <property type="entry name" value="DNA ALKYLATION REPAIR PROTEIN"/>
    <property type="match status" value="1"/>
</dbReference>
<dbReference type="Gene3D" id="1.25.10.90">
    <property type="match status" value="1"/>
</dbReference>
<dbReference type="Proteomes" id="UP000199452">
    <property type="component" value="Unassembled WGS sequence"/>
</dbReference>
<dbReference type="InterPro" id="IPR016024">
    <property type="entry name" value="ARM-type_fold"/>
</dbReference>
<dbReference type="Pfam" id="PF08713">
    <property type="entry name" value="DNA_alkylation"/>
    <property type="match status" value="1"/>
</dbReference>
<accession>A0A1G6LC93</accession>
<gene>
    <name evidence="1" type="ORF">SAMN05216323_103023</name>
</gene>
<dbReference type="RefSeq" id="WP_092438204.1">
    <property type="nucleotide sequence ID" value="NZ_FMYP01000030.1"/>
</dbReference>
<dbReference type="STRING" id="1640674.SAMN05216323_103023"/>
<sequence length="218" mass="24860">MNSSEKYFILLGDLMRQKNGQVSETMLDMGIMYKVNYGVSIATIRQAAKPFGPDHDLAEMLFQHDSREAKIAASLVEDPTKVTREQMEAWSVDFINSELVEQVCANLFQKVEFALAKSFEWCLADNMYLKMAGYLLAGYSARNLEYRDSQLLSYLDCIEEDASDCEVYLRNSIAFCLREIALRNLNCKEQVFAFLKKFESKGDASSLWIAEEVKMVVG</sequence>
<dbReference type="CDD" id="cd06561">
    <property type="entry name" value="AlkD_like"/>
    <property type="match status" value="1"/>
</dbReference>
<organism evidence="1 2">
    <name type="scientific">Williamwhitmania taraxaci</name>
    <dbReference type="NCBI Taxonomy" id="1640674"/>
    <lineage>
        <taxon>Bacteria</taxon>
        <taxon>Pseudomonadati</taxon>
        <taxon>Bacteroidota</taxon>
        <taxon>Bacteroidia</taxon>
        <taxon>Bacteroidales</taxon>
        <taxon>Williamwhitmaniaceae</taxon>
        <taxon>Williamwhitmania</taxon>
    </lineage>
</organism>